<feature type="region of interest" description="Disordered" evidence="1">
    <location>
        <begin position="213"/>
        <end position="234"/>
    </location>
</feature>
<evidence type="ECO:0000313" key="3">
    <source>
        <dbReference type="Proteomes" id="UP000001194"/>
    </source>
</evidence>
<protein>
    <submittedName>
        <fullName evidence="2">Predicted protein</fullName>
    </submittedName>
</protein>
<gene>
    <name evidence="2" type="ORF">LACBIDRAFT_330884</name>
</gene>
<dbReference type="KEGG" id="lbc:LACBIDRAFT_330884"/>
<dbReference type="EMBL" id="DS547120">
    <property type="protein sequence ID" value="EDR04073.1"/>
    <property type="molecule type" value="Genomic_DNA"/>
</dbReference>
<name>B0DN24_LACBS</name>
<proteinExistence type="predicted"/>
<keyword evidence="3" id="KW-1185">Reference proteome</keyword>
<accession>B0DN24</accession>
<dbReference type="AlphaFoldDB" id="B0DN24"/>
<dbReference type="OrthoDB" id="3254613at2759"/>
<dbReference type="GeneID" id="6080980"/>
<dbReference type="HOGENOM" id="CLU_689000_0_0_1"/>
<sequence length="413" mass="46662">MIVSTQRWFEVTEFTRNVPTYHGACARPGLRALLSVRFTSQNRRKLLMKARYASPSVPLVKAQEVSLLLPPTAPRPAAPPRLARYSEAEAALRSSFQRCQDEPSPQDLQIRALKAATAILNSRAEDVRSDLVRLRDLLSNRATDPPLCEALQRDRWMQERWEVVITSQSKTVSQHLTSLGQSPDLDFPEDNVGNHSKEDNNLLRYFEISQRPSPLRTRRRRHGPRSLLDKPTFPRRHKHSTLLPLVLKPRDHDLRCLKPEPLTPLPIRHKDKPASPPPLASTRCHSRNNSLGTAVIYKADDHDPSEDLLSKVEGSIPDYAVDLIAAFDADRDVVLRTIYPTNPVEAEAHPPPLRKFPSNWRVSLRSIPEGLVAWSKRTPLPSNDSGENFESEAPIADKTVLSRVKRRLSGIIS</sequence>
<feature type="region of interest" description="Disordered" evidence="1">
    <location>
        <begin position="262"/>
        <end position="286"/>
    </location>
</feature>
<organism evidence="3">
    <name type="scientific">Laccaria bicolor (strain S238N-H82 / ATCC MYA-4686)</name>
    <name type="common">Bicoloured deceiver</name>
    <name type="synonym">Laccaria laccata var. bicolor</name>
    <dbReference type="NCBI Taxonomy" id="486041"/>
    <lineage>
        <taxon>Eukaryota</taxon>
        <taxon>Fungi</taxon>
        <taxon>Dikarya</taxon>
        <taxon>Basidiomycota</taxon>
        <taxon>Agaricomycotina</taxon>
        <taxon>Agaricomycetes</taxon>
        <taxon>Agaricomycetidae</taxon>
        <taxon>Agaricales</taxon>
        <taxon>Agaricineae</taxon>
        <taxon>Hydnangiaceae</taxon>
        <taxon>Laccaria</taxon>
    </lineage>
</organism>
<dbReference type="Proteomes" id="UP000001194">
    <property type="component" value="Unassembled WGS sequence"/>
</dbReference>
<reference evidence="2 3" key="1">
    <citation type="journal article" date="2008" name="Nature">
        <title>The genome of Laccaria bicolor provides insights into mycorrhizal symbiosis.</title>
        <authorList>
            <person name="Martin F."/>
            <person name="Aerts A."/>
            <person name="Ahren D."/>
            <person name="Brun A."/>
            <person name="Danchin E.G.J."/>
            <person name="Duchaussoy F."/>
            <person name="Gibon J."/>
            <person name="Kohler A."/>
            <person name="Lindquist E."/>
            <person name="Pereda V."/>
            <person name="Salamov A."/>
            <person name="Shapiro H.J."/>
            <person name="Wuyts J."/>
            <person name="Blaudez D."/>
            <person name="Buee M."/>
            <person name="Brokstein P."/>
            <person name="Canbaeck B."/>
            <person name="Cohen D."/>
            <person name="Courty P.E."/>
            <person name="Coutinho P.M."/>
            <person name="Delaruelle C."/>
            <person name="Detter J.C."/>
            <person name="Deveau A."/>
            <person name="DiFazio S."/>
            <person name="Duplessis S."/>
            <person name="Fraissinet-Tachet L."/>
            <person name="Lucic E."/>
            <person name="Frey-Klett P."/>
            <person name="Fourrey C."/>
            <person name="Feussner I."/>
            <person name="Gay G."/>
            <person name="Grimwood J."/>
            <person name="Hoegger P.J."/>
            <person name="Jain P."/>
            <person name="Kilaru S."/>
            <person name="Labbe J."/>
            <person name="Lin Y.C."/>
            <person name="Legue V."/>
            <person name="Le Tacon F."/>
            <person name="Marmeisse R."/>
            <person name="Melayah D."/>
            <person name="Montanini B."/>
            <person name="Muratet M."/>
            <person name="Nehls U."/>
            <person name="Niculita-Hirzel H."/>
            <person name="Oudot-Le Secq M.P."/>
            <person name="Peter M."/>
            <person name="Quesneville H."/>
            <person name="Rajashekar B."/>
            <person name="Reich M."/>
            <person name="Rouhier N."/>
            <person name="Schmutz J."/>
            <person name="Yin T."/>
            <person name="Chalot M."/>
            <person name="Henrissat B."/>
            <person name="Kuees U."/>
            <person name="Lucas S."/>
            <person name="Van de Peer Y."/>
            <person name="Podila G.K."/>
            <person name="Polle A."/>
            <person name="Pukkila P.J."/>
            <person name="Richardson P.M."/>
            <person name="Rouze P."/>
            <person name="Sanders I.R."/>
            <person name="Stajich J.E."/>
            <person name="Tunlid A."/>
            <person name="Tuskan G."/>
            <person name="Grigoriev I.V."/>
        </authorList>
    </citation>
    <scope>NUCLEOTIDE SEQUENCE [LARGE SCALE GENOMIC DNA]</scope>
    <source>
        <strain evidence="3">S238N-H82 / ATCC MYA-4686</strain>
    </source>
</reference>
<dbReference type="InParanoid" id="B0DN24"/>
<evidence type="ECO:0000256" key="1">
    <source>
        <dbReference type="SAM" id="MobiDB-lite"/>
    </source>
</evidence>
<evidence type="ECO:0000313" key="2">
    <source>
        <dbReference type="EMBL" id="EDR04073.1"/>
    </source>
</evidence>
<dbReference type="RefSeq" id="XP_001885328.1">
    <property type="nucleotide sequence ID" value="XM_001885293.1"/>
</dbReference>